<evidence type="ECO:0000256" key="3">
    <source>
        <dbReference type="ARBA" id="ARBA00017551"/>
    </source>
</evidence>
<reference evidence="6" key="1">
    <citation type="submission" date="2014-07" db="EMBL/GenBank/DDBJ databases">
        <authorList>
            <person name="Martin A.A"/>
            <person name="De Silva N."/>
        </authorList>
    </citation>
    <scope>NUCLEOTIDE SEQUENCE</scope>
</reference>
<reference evidence="7" key="2">
    <citation type="submission" date="2015-08" db="UniProtKB">
        <authorList>
            <consortium name="WormBaseParasite"/>
        </authorList>
    </citation>
    <scope>IDENTIFICATION</scope>
</reference>
<name>A0A0K0F3E6_STRVS</name>
<evidence type="ECO:0000256" key="5">
    <source>
        <dbReference type="SAM" id="MobiDB-lite"/>
    </source>
</evidence>
<dbReference type="STRING" id="75913.A0A0K0F3E6"/>
<dbReference type="PANTHER" id="PTHR21250">
    <property type="entry name" value="PRE-RRNA-PROCESSING PROTEIN TSR2 HOMOLOG"/>
    <property type="match status" value="1"/>
</dbReference>
<comment type="similarity">
    <text evidence="2">Belongs to the TSR2 family.</text>
</comment>
<dbReference type="GO" id="GO:0006364">
    <property type="term" value="P:rRNA processing"/>
    <property type="evidence" value="ECO:0007669"/>
    <property type="project" value="UniProtKB-KW"/>
</dbReference>
<keyword evidence="6" id="KW-1185">Reference proteome</keyword>
<dbReference type="Proteomes" id="UP000035680">
    <property type="component" value="Unassembled WGS sequence"/>
</dbReference>
<evidence type="ECO:0000256" key="1">
    <source>
        <dbReference type="ARBA" id="ARBA00002210"/>
    </source>
</evidence>
<comment type="function">
    <text evidence="1">May be involved in 20S pre-rRNA processing.</text>
</comment>
<dbReference type="WBParaSite" id="SVE_0332900.1">
    <property type="protein sequence ID" value="SVE_0332900.1"/>
    <property type="gene ID" value="SVE_0332900"/>
</dbReference>
<dbReference type="AlphaFoldDB" id="A0A0K0F3E6"/>
<evidence type="ECO:0000313" key="6">
    <source>
        <dbReference type="Proteomes" id="UP000035680"/>
    </source>
</evidence>
<accession>A0A0K0F3E6</accession>
<proteinExistence type="inferred from homology"/>
<evidence type="ECO:0000256" key="2">
    <source>
        <dbReference type="ARBA" id="ARBA00006524"/>
    </source>
</evidence>
<feature type="region of interest" description="Disordered" evidence="5">
    <location>
        <begin position="112"/>
        <end position="172"/>
    </location>
</feature>
<evidence type="ECO:0000256" key="4">
    <source>
        <dbReference type="ARBA" id="ARBA00022552"/>
    </source>
</evidence>
<keyword evidence="4" id="KW-0698">rRNA processing</keyword>
<feature type="compositionally biased region" description="Acidic residues" evidence="5">
    <location>
        <begin position="127"/>
        <end position="146"/>
    </location>
</feature>
<feature type="compositionally biased region" description="Basic and acidic residues" evidence="5">
    <location>
        <begin position="147"/>
        <end position="161"/>
    </location>
</feature>
<sequence length="172" mass="19913">MVLPLDEYVDKLFKVWDIIDFIKTRNCGGDETKEKVEWFKEVCVEYASDKDNTDAMEFTDWIETILNDEFNILLEEDSGVVLATKILKYSDALRKKDEKLATEMAEDALKILKERKSDSQSKRQVEGDSDDEDGTTDGSSDEEMEVDEGKEKKERQPKQVTDDDGWTTIQRH</sequence>
<dbReference type="Pfam" id="PF10273">
    <property type="entry name" value="WGG"/>
    <property type="match status" value="1"/>
</dbReference>
<evidence type="ECO:0000313" key="7">
    <source>
        <dbReference type="WBParaSite" id="SVE_0332900.1"/>
    </source>
</evidence>
<dbReference type="InterPro" id="IPR019398">
    <property type="entry name" value="Pre-rRNA_process_TSR2"/>
</dbReference>
<feature type="compositionally biased region" description="Basic and acidic residues" evidence="5">
    <location>
        <begin position="112"/>
        <end position="126"/>
    </location>
</feature>
<protein>
    <recommendedName>
        <fullName evidence="3">Pre-rRNA-processing protein TSR2 homolog</fullName>
    </recommendedName>
</protein>
<organism evidence="6 7">
    <name type="scientific">Strongyloides venezuelensis</name>
    <name type="common">Threadworm</name>
    <dbReference type="NCBI Taxonomy" id="75913"/>
    <lineage>
        <taxon>Eukaryota</taxon>
        <taxon>Metazoa</taxon>
        <taxon>Ecdysozoa</taxon>
        <taxon>Nematoda</taxon>
        <taxon>Chromadorea</taxon>
        <taxon>Rhabditida</taxon>
        <taxon>Tylenchina</taxon>
        <taxon>Panagrolaimomorpha</taxon>
        <taxon>Strongyloidoidea</taxon>
        <taxon>Strongyloididae</taxon>
        <taxon>Strongyloides</taxon>
    </lineage>
</organism>